<evidence type="ECO:0000313" key="3">
    <source>
        <dbReference type="Proteomes" id="UP000644749"/>
    </source>
</evidence>
<keyword evidence="3" id="KW-1185">Reference proteome</keyword>
<keyword evidence="1" id="KW-0812">Transmembrane</keyword>
<evidence type="ECO:0000256" key="1">
    <source>
        <dbReference type="SAM" id="Phobius"/>
    </source>
</evidence>
<keyword evidence="1" id="KW-1133">Transmembrane helix</keyword>
<gene>
    <name evidence="2" type="ORF">JL111_02805</name>
</gene>
<reference evidence="2 3" key="1">
    <citation type="submission" date="2021-01" db="EMBL/GenBank/DDBJ databases">
        <title>011410 draft genome.</title>
        <authorList>
            <person name="Lang L."/>
        </authorList>
    </citation>
    <scope>NUCLEOTIDE SEQUENCE [LARGE SCALE GENOMIC DNA]</scope>
    <source>
        <strain evidence="2 3">KCTC 42845</strain>
    </source>
</reference>
<name>A0ABS1S123_9RHOB</name>
<accession>A0ABS1S123</accession>
<comment type="caution">
    <text evidence="2">The sequence shown here is derived from an EMBL/GenBank/DDBJ whole genome shotgun (WGS) entry which is preliminary data.</text>
</comment>
<dbReference type="Proteomes" id="UP000644749">
    <property type="component" value="Unassembled WGS sequence"/>
</dbReference>
<protein>
    <submittedName>
        <fullName evidence="2">Phage holin family protein</fullName>
    </submittedName>
</protein>
<proteinExistence type="predicted"/>
<organism evidence="2 3">
    <name type="scientific">Paracoccus aerius</name>
    <dbReference type="NCBI Taxonomy" id="1915382"/>
    <lineage>
        <taxon>Bacteria</taxon>
        <taxon>Pseudomonadati</taxon>
        <taxon>Pseudomonadota</taxon>
        <taxon>Alphaproteobacteria</taxon>
        <taxon>Rhodobacterales</taxon>
        <taxon>Paracoccaceae</taxon>
        <taxon>Paracoccus</taxon>
    </lineage>
</organism>
<dbReference type="RefSeq" id="WP_191307293.1">
    <property type="nucleotide sequence ID" value="NZ_BNCL01000001.1"/>
</dbReference>
<keyword evidence="1" id="KW-0472">Membrane</keyword>
<feature type="transmembrane region" description="Helical" evidence="1">
    <location>
        <begin position="21"/>
        <end position="44"/>
    </location>
</feature>
<feature type="transmembrane region" description="Helical" evidence="1">
    <location>
        <begin position="50"/>
        <end position="71"/>
    </location>
</feature>
<evidence type="ECO:0000313" key="2">
    <source>
        <dbReference type="EMBL" id="MBL3672403.1"/>
    </source>
</evidence>
<sequence length="220" mass="23753">MFDYAQRLQLALKDTARRSAMKAVAGLVLAVAAGFLIAALWSFLAHNLDWGPALASLAIAILFVVVALILLGMSKRTQHEMPTTTDLKNEVEARVTLAADAAFEKARAEAERVMDMAGNKVSSLMDEASHRATKLADDTERRVFGVARNAAQAVGFSSSNMEAVRSRVEDATDTLSRANSSNAASMAKLLGAFAIGVTLAAKLREQQDDDDDYDYRDDIL</sequence>
<dbReference type="EMBL" id="JAESHT010000002">
    <property type="protein sequence ID" value="MBL3672403.1"/>
    <property type="molecule type" value="Genomic_DNA"/>
</dbReference>